<accession>A0A9E6XVJ7</accession>
<organism evidence="5 6">
    <name type="scientific">Capillimicrobium parvum</name>
    <dbReference type="NCBI Taxonomy" id="2884022"/>
    <lineage>
        <taxon>Bacteria</taxon>
        <taxon>Bacillati</taxon>
        <taxon>Actinomycetota</taxon>
        <taxon>Thermoleophilia</taxon>
        <taxon>Solirubrobacterales</taxon>
        <taxon>Capillimicrobiaceae</taxon>
        <taxon>Capillimicrobium</taxon>
    </lineage>
</organism>
<evidence type="ECO:0000256" key="1">
    <source>
        <dbReference type="PROSITE-ProRule" id="PRU00285"/>
    </source>
</evidence>
<keyword evidence="6" id="KW-1185">Reference proteome</keyword>
<comment type="similarity">
    <text evidence="1 2">Belongs to the small heat shock protein (HSP20) family.</text>
</comment>
<feature type="domain" description="SHSP" evidence="4">
    <location>
        <begin position="27"/>
        <end position="139"/>
    </location>
</feature>
<evidence type="ECO:0000256" key="3">
    <source>
        <dbReference type="SAM" id="MobiDB-lite"/>
    </source>
</evidence>
<gene>
    <name evidence="5" type="primary">hspA_2</name>
    <name evidence="5" type="ORF">DSM104329_01608</name>
</gene>
<dbReference type="InterPro" id="IPR031107">
    <property type="entry name" value="Small_HSP"/>
</dbReference>
<dbReference type="RefSeq" id="WP_259314893.1">
    <property type="nucleotide sequence ID" value="NZ_CP087164.1"/>
</dbReference>
<evidence type="ECO:0000256" key="2">
    <source>
        <dbReference type="RuleBase" id="RU003616"/>
    </source>
</evidence>
<dbReference type="InterPro" id="IPR008978">
    <property type="entry name" value="HSP20-like_chaperone"/>
</dbReference>
<dbReference type="Proteomes" id="UP001162834">
    <property type="component" value="Chromosome"/>
</dbReference>
<dbReference type="InterPro" id="IPR002068">
    <property type="entry name" value="A-crystallin/Hsp20_dom"/>
</dbReference>
<feature type="region of interest" description="Disordered" evidence="3">
    <location>
        <begin position="132"/>
        <end position="152"/>
    </location>
</feature>
<proteinExistence type="inferred from homology"/>
<evidence type="ECO:0000313" key="6">
    <source>
        <dbReference type="Proteomes" id="UP001162834"/>
    </source>
</evidence>
<evidence type="ECO:0000313" key="5">
    <source>
        <dbReference type="EMBL" id="UGS35223.1"/>
    </source>
</evidence>
<dbReference type="CDD" id="cd06464">
    <property type="entry name" value="ACD_sHsps-like"/>
    <property type="match status" value="1"/>
</dbReference>
<evidence type="ECO:0000259" key="4">
    <source>
        <dbReference type="PROSITE" id="PS01031"/>
    </source>
</evidence>
<dbReference type="PROSITE" id="PS01031">
    <property type="entry name" value="SHSP"/>
    <property type="match status" value="1"/>
</dbReference>
<protein>
    <submittedName>
        <fullName evidence="5">Spore protein SP21</fullName>
    </submittedName>
</protein>
<sequence length="152" mass="16545">MALVRWEPVTMNRLFTNLFDTPTGAAPSVSRWVPAMDLAETQDAYVLRADLPGLSPDDVTIELEHRVLTVSGERRAEEAAEGTGWRRVERSFGAFKRSLTLPEGIDAGAVAASFDNGVLTVTIPKPEERKPRRVSIAVEGAQPKAIEGSEAE</sequence>
<name>A0A9E6XVJ7_9ACTN</name>
<dbReference type="KEGG" id="sbae:DSM104329_01608"/>
<dbReference type="AlphaFoldDB" id="A0A9E6XVJ7"/>
<dbReference type="Pfam" id="PF00011">
    <property type="entry name" value="HSP20"/>
    <property type="match status" value="1"/>
</dbReference>
<dbReference type="EMBL" id="CP087164">
    <property type="protein sequence ID" value="UGS35223.1"/>
    <property type="molecule type" value="Genomic_DNA"/>
</dbReference>
<dbReference type="SUPFAM" id="SSF49764">
    <property type="entry name" value="HSP20-like chaperones"/>
    <property type="match status" value="1"/>
</dbReference>
<reference evidence="5" key="1">
    <citation type="journal article" date="2022" name="Int. J. Syst. Evol. Microbiol.">
        <title>Pseudomonas aegrilactucae sp. nov. and Pseudomonas morbosilactucae sp. nov., pathogens causing bacterial rot of lettuce in Japan.</title>
        <authorList>
            <person name="Sawada H."/>
            <person name="Fujikawa T."/>
            <person name="Satou M."/>
        </authorList>
    </citation>
    <scope>NUCLEOTIDE SEQUENCE</scope>
    <source>
        <strain evidence="5">0166_1</strain>
    </source>
</reference>
<dbReference type="PANTHER" id="PTHR11527">
    <property type="entry name" value="HEAT-SHOCK PROTEIN 20 FAMILY MEMBER"/>
    <property type="match status" value="1"/>
</dbReference>
<dbReference type="Gene3D" id="2.60.40.790">
    <property type="match status" value="1"/>
</dbReference>